<name>A0A919AYC8_9ACTN</name>
<sequence length="414" mass="44065">MRLTRPGTDGPLPPTLPMGAADLAYRRAVRGGALPLPVVFVFDGPAPALDTVRARVAERAPHVPAANYRPSREGKVFRRVDRIAVERHVREVRLTGDTDCTATGRLLLSRPMSVADGPLWEVWLVHGAGGGHALCYRTDHRLQDGMGAVYAARALLDDDPASGPPAQALARPAPRGVAGVLGDVLRSLGRPVAKPGFDGPVGPGLRVCHATTPLARLRAAGRVQGGSVNDVYLTALSHAVRTWHLKATGETHPPLPVAVPMSVRAPGEEYAPGNRIALAHVVLPCDEAVPQRAFRRVRQSTERLREGRRRDSFRLLLAATPRPVGARLGVRLVTGTVVAAPVSRVDVGAPLVHRGAASRWSAAYTGTAAGIRCMVTLTSQQDVACLTVVHDETLAGAEELPDLWLAALLELERS</sequence>
<dbReference type="GO" id="GO:0045017">
    <property type="term" value="P:glycerolipid biosynthetic process"/>
    <property type="evidence" value="ECO:0007669"/>
    <property type="project" value="InterPro"/>
</dbReference>
<comment type="caution">
    <text evidence="2">The sequence shown here is derived from an EMBL/GenBank/DDBJ whole genome shotgun (WGS) entry which is preliminary data.</text>
</comment>
<dbReference type="Pfam" id="PF03007">
    <property type="entry name" value="WS_DGAT_cat"/>
    <property type="match status" value="1"/>
</dbReference>
<dbReference type="Proteomes" id="UP000630718">
    <property type="component" value="Unassembled WGS sequence"/>
</dbReference>
<feature type="domain" description="O-acyltransferase WSD1-like N-terminal" evidence="1">
    <location>
        <begin position="49"/>
        <end position="175"/>
    </location>
</feature>
<accession>A0A919AYC8</accession>
<dbReference type="EMBL" id="BNBI01000018">
    <property type="protein sequence ID" value="GHF29112.1"/>
    <property type="molecule type" value="Genomic_DNA"/>
</dbReference>
<dbReference type="RefSeq" id="WP_190207879.1">
    <property type="nucleotide sequence ID" value="NZ_BNBI01000018.1"/>
</dbReference>
<organism evidence="2 3">
    <name type="scientific">Streptomyces fumanus</name>
    <dbReference type="NCBI Taxonomy" id="67302"/>
    <lineage>
        <taxon>Bacteria</taxon>
        <taxon>Bacillati</taxon>
        <taxon>Actinomycetota</taxon>
        <taxon>Actinomycetes</taxon>
        <taxon>Kitasatosporales</taxon>
        <taxon>Streptomycetaceae</taxon>
        <taxon>Streptomyces</taxon>
    </lineage>
</organism>
<evidence type="ECO:0000313" key="3">
    <source>
        <dbReference type="Proteomes" id="UP000630718"/>
    </source>
</evidence>
<dbReference type="InterPro" id="IPR004255">
    <property type="entry name" value="O-acyltransferase_WSD1_N"/>
</dbReference>
<dbReference type="AlphaFoldDB" id="A0A919AYC8"/>
<gene>
    <name evidence="2" type="ORF">GCM10018772_63290</name>
</gene>
<reference evidence="2" key="1">
    <citation type="journal article" date="2014" name="Int. J. Syst. Evol. Microbiol.">
        <title>Complete genome sequence of Corynebacterium casei LMG S-19264T (=DSM 44701T), isolated from a smear-ripened cheese.</title>
        <authorList>
            <consortium name="US DOE Joint Genome Institute (JGI-PGF)"/>
            <person name="Walter F."/>
            <person name="Albersmeier A."/>
            <person name="Kalinowski J."/>
            <person name="Ruckert C."/>
        </authorList>
    </citation>
    <scope>NUCLEOTIDE SEQUENCE</scope>
    <source>
        <strain evidence="2">JCM 4477</strain>
    </source>
</reference>
<dbReference type="SUPFAM" id="SSF52777">
    <property type="entry name" value="CoA-dependent acyltransferases"/>
    <property type="match status" value="1"/>
</dbReference>
<proteinExistence type="predicted"/>
<keyword evidence="3" id="KW-1185">Reference proteome</keyword>
<evidence type="ECO:0000259" key="1">
    <source>
        <dbReference type="Pfam" id="PF03007"/>
    </source>
</evidence>
<dbReference type="GO" id="GO:0004144">
    <property type="term" value="F:diacylglycerol O-acyltransferase activity"/>
    <property type="evidence" value="ECO:0007669"/>
    <property type="project" value="InterPro"/>
</dbReference>
<reference evidence="2" key="2">
    <citation type="submission" date="2020-09" db="EMBL/GenBank/DDBJ databases">
        <authorList>
            <person name="Sun Q."/>
            <person name="Ohkuma M."/>
        </authorList>
    </citation>
    <scope>NUCLEOTIDE SEQUENCE</scope>
    <source>
        <strain evidence="2">JCM 4477</strain>
    </source>
</reference>
<evidence type="ECO:0000313" key="2">
    <source>
        <dbReference type="EMBL" id="GHF29112.1"/>
    </source>
</evidence>
<protein>
    <submittedName>
        <fullName evidence="2">Condensation protein</fullName>
    </submittedName>
</protein>